<keyword evidence="3" id="KW-1185">Reference proteome</keyword>
<dbReference type="STRING" id="860235.AOZ06_31370"/>
<dbReference type="InterPro" id="IPR046540">
    <property type="entry name" value="DMFA2_C"/>
</dbReference>
<dbReference type="RefSeq" id="WP_054292694.1">
    <property type="nucleotide sequence ID" value="NZ_CP012752.1"/>
</dbReference>
<dbReference type="AlphaFoldDB" id="A0A0N7F493"/>
<dbReference type="SUPFAM" id="SSF49899">
    <property type="entry name" value="Concanavalin A-like lectins/glucanases"/>
    <property type="match status" value="1"/>
</dbReference>
<dbReference type="OrthoDB" id="505641at2"/>
<reference evidence="2 3" key="1">
    <citation type="submission" date="2015-07" db="EMBL/GenBank/DDBJ databases">
        <title>Genome sequencing of Kibdelosporangium phytohabitans.</title>
        <authorList>
            <person name="Qin S."/>
            <person name="Xing K."/>
        </authorList>
    </citation>
    <scope>NUCLEOTIDE SEQUENCE [LARGE SCALE GENOMIC DNA]</scope>
    <source>
        <strain evidence="2 3">KLBMP1111</strain>
    </source>
</reference>
<dbReference type="InterPro" id="IPR013320">
    <property type="entry name" value="ConA-like_dom_sf"/>
</dbReference>
<proteinExistence type="predicted"/>
<organism evidence="2 3">
    <name type="scientific">Kibdelosporangium phytohabitans</name>
    <dbReference type="NCBI Taxonomy" id="860235"/>
    <lineage>
        <taxon>Bacteria</taxon>
        <taxon>Bacillati</taxon>
        <taxon>Actinomycetota</taxon>
        <taxon>Actinomycetes</taxon>
        <taxon>Pseudonocardiales</taxon>
        <taxon>Pseudonocardiaceae</taxon>
        <taxon>Kibdelosporangium</taxon>
    </lineage>
</organism>
<gene>
    <name evidence="2" type="ORF">AOZ06_31370</name>
</gene>
<name>A0A0N7F493_9PSEU</name>
<dbReference type="EMBL" id="CP012752">
    <property type="protein sequence ID" value="ALG10791.1"/>
    <property type="molecule type" value="Genomic_DNA"/>
</dbReference>
<sequence length="642" mass="68041">MTLHRVNHQSTPIAGYTDRLSARPGERVLVHASSSEQECAVRVVRAGHDGTQPVHTPVEAAVPGTFHVPHLAMDLGSYALVPNPPALDHAVTFTAWIWPTALPSDSAGIVTQGTPDGGPFVALSLLADGRAAFDVSTVDGLVSVRSDAALHLRRWYLVVGGYDPAEGARLTVRARDPLADEHWTVVTAPPLGPLVTGAPSLLLAAFRTTRGEVTGNLDGKIDSPAVYDALVDGIEQAGARARWELSHEISGDRIIDVVDGHDGHLHNLPTRGVTGHDWAGDVLDWRHAERGYGAVHFHSDDLDEAGWAPVLAVGLPLDLPSGCYAVELSTQDAVERLPLFVRPRAANAPLILLVPTLSYLAYALDRHTDGSGACLASLRRPLFGMREDHVLRHNGSPHQYSEDLQLVGWLQRQGFRFDVITDHDLHADGVAALAGYRAVLTGSHPECWTGAMLDAVQAHLGDGGNLAYLGGNGACWVTAIVPDRPHVAELRRGYAGVRTWECEPGELHLASTGEPGGLWAERGRSLHRLFGIGTSAAGTLPGGPYDLVSDDPVLAGLDSPFGGFDAEFGLLLGSPPGTTLLDRRRAAVTLLRTAGGGQVFFTGSTGWCGALSHKGDDNDVSRLTANVLRSFCGGTATDAIGP</sequence>
<dbReference type="Proteomes" id="UP000063699">
    <property type="component" value="Chromosome"/>
</dbReference>
<evidence type="ECO:0000313" key="3">
    <source>
        <dbReference type="Proteomes" id="UP000063699"/>
    </source>
</evidence>
<dbReference type="Pfam" id="PF13385">
    <property type="entry name" value="Laminin_G_3"/>
    <property type="match status" value="1"/>
</dbReference>
<evidence type="ECO:0000313" key="2">
    <source>
        <dbReference type="EMBL" id="ALG10791.1"/>
    </source>
</evidence>
<dbReference type="KEGG" id="kphy:AOZ06_31370"/>
<dbReference type="Pfam" id="PF20254">
    <property type="entry name" value="DMFA2_C"/>
    <property type="match status" value="1"/>
</dbReference>
<dbReference type="SUPFAM" id="SSF52317">
    <property type="entry name" value="Class I glutamine amidotransferase-like"/>
    <property type="match status" value="1"/>
</dbReference>
<evidence type="ECO:0000259" key="1">
    <source>
        <dbReference type="Pfam" id="PF20254"/>
    </source>
</evidence>
<protein>
    <recommendedName>
        <fullName evidence="1">N,N-dimethylformamidase beta subunit-like C-terminal domain-containing protein</fullName>
    </recommendedName>
</protein>
<feature type="domain" description="N,N-dimethylformamidase beta subunit-like C-terminal" evidence="1">
    <location>
        <begin position="270"/>
        <end position="615"/>
    </location>
</feature>
<accession>A0A0N7F493</accession>
<dbReference type="InterPro" id="IPR029062">
    <property type="entry name" value="Class_I_gatase-like"/>
</dbReference>